<dbReference type="NCBIfam" id="NF001261">
    <property type="entry name" value="PRK00226.1-2"/>
    <property type="match status" value="1"/>
</dbReference>
<dbReference type="GO" id="GO:0003746">
    <property type="term" value="F:translation elongation factor activity"/>
    <property type="evidence" value="ECO:0007669"/>
    <property type="project" value="UniProtKB-KW"/>
</dbReference>
<gene>
    <name evidence="8 13" type="primary">greA</name>
    <name evidence="13" type="ORF">WPS_28810</name>
</gene>
<dbReference type="PANTHER" id="PTHR30437:SF4">
    <property type="entry name" value="TRANSCRIPTION ELONGATION FACTOR GREA"/>
    <property type="match status" value="1"/>
</dbReference>
<dbReference type="PANTHER" id="PTHR30437">
    <property type="entry name" value="TRANSCRIPTION ELONGATION FACTOR GREA"/>
    <property type="match status" value="1"/>
</dbReference>
<sequence length="160" mass="17972">MTRDGLKKLEDELDELKTVHRREVNERIRQAKEFGDISENAEYEDAKQEQAFVEGRILKLEGMIRNARVIDASDYVADEVHLGATIKVMEVGSKTSHEFTIVGSAEADPKNARLSNESPLGRALMGRKKGETVDVTTPRGQMKYKIEAINKDPKKTKKAS</sequence>
<dbReference type="SUPFAM" id="SSF54534">
    <property type="entry name" value="FKBP-like"/>
    <property type="match status" value="1"/>
</dbReference>
<organism evidence="13 14">
    <name type="scientific">Vulcanimicrobium alpinum</name>
    <dbReference type="NCBI Taxonomy" id="3016050"/>
    <lineage>
        <taxon>Bacteria</taxon>
        <taxon>Bacillati</taxon>
        <taxon>Vulcanimicrobiota</taxon>
        <taxon>Vulcanimicrobiia</taxon>
        <taxon>Vulcanimicrobiales</taxon>
        <taxon>Vulcanimicrobiaceae</taxon>
        <taxon>Vulcanimicrobium</taxon>
    </lineage>
</organism>
<dbReference type="InterPro" id="IPR023459">
    <property type="entry name" value="Tscrpt_elong_fac_GreA/B_fam"/>
</dbReference>
<dbReference type="InterPro" id="IPR036953">
    <property type="entry name" value="GreA/GreB_C_sf"/>
</dbReference>
<dbReference type="InterPro" id="IPR006359">
    <property type="entry name" value="Tscrpt_elong_fac_GreA"/>
</dbReference>
<dbReference type="PIRSF" id="PIRSF006092">
    <property type="entry name" value="GreA_GreB"/>
    <property type="match status" value="1"/>
</dbReference>
<evidence type="ECO:0000259" key="11">
    <source>
        <dbReference type="Pfam" id="PF01272"/>
    </source>
</evidence>
<dbReference type="Pfam" id="PF01272">
    <property type="entry name" value="GreA_GreB"/>
    <property type="match status" value="1"/>
</dbReference>
<feature type="domain" description="Transcription elongation factor GreA/GreB N-terminal" evidence="12">
    <location>
        <begin position="1"/>
        <end position="69"/>
    </location>
</feature>
<evidence type="ECO:0000256" key="6">
    <source>
        <dbReference type="ARBA" id="ARBA00024916"/>
    </source>
</evidence>
<dbReference type="Gene3D" id="3.10.50.30">
    <property type="entry name" value="Transcription elongation factor, GreA/GreB, C-terminal domain"/>
    <property type="match status" value="1"/>
</dbReference>
<dbReference type="NCBIfam" id="NF001263">
    <property type="entry name" value="PRK00226.1-4"/>
    <property type="match status" value="1"/>
</dbReference>
<dbReference type="Proteomes" id="UP001317532">
    <property type="component" value="Chromosome"/>
</dbReference>
<evidence type="ECO:0000256" key="8">
    <source>
        <dbReference type="HAMAP-Rule" id="MF_00105"/>
    </source>
</evidence>
<evidence type="ECO:0000256" key="5">
    <source>
        <dbReference type="ARBA" id="ARBA00023163"/>
    </source>
</evidence>
<feature type="region of interest" description="Disordered" evidence="10">
    <location>
        <begin position="110"/>
        <end position="139"/>
    </location>
</feature>
<evidence type="ECO:0000313" key="13">
    <source>
        <dbReference type="EMBL" id="BDE07605.1"/>
    </source>
</evidence>
<dbReference type="InterPro" id="IPR028624">
    <property type="entry name" value="Tscrpt_elong_fac_GreA/B"/>
</dbReference>
<evidence type="ECO:0000256" key="3">
    <source>
        <dbReference type="ARBA" id="ARBA00023015"/>
    </source>
</evidence>
<dbReference type="EMBL" id="AP025523">
    <property type="protein sequence ID" value="BDE07605.1"/>
    <property type="molecule type" value="Genomic_DNA"/>
</dbReference>
<dbReference type="HAMAP" id="MF_00105">
    <property type="entry name" value="GreA_GreB"/>
    <property type="match status" value="1"/>
</dbReference>
<proteinExistence type="inferred from homology"/>
<dbReference type="InterPro" id="IPR018151">
    <property type="entry name" value="TF_GreA/GreB_CS"/>
</dbReference>
<evidence type="ECO:0000256" key="4">
    <source>
        <dbReference type="ARBA" id="ARBA00023125"/>
    </source>
</evidence>
<dbReference type="AlphaFoldDB" id="A0AAN2CAF3"/>
<dbReference type="GO" id="GO:0032784">
    <property type="term" value="P:regulation of DNA-templated transcription elongation"/>
    <property type="evidence" value="ECO:0007669"/>
    <property type="project" value="UniProtKB-UniRule"/>
</dbReference>
<dbReference type="SUPFAM" id="SSF46557">
    <property type="entry name" value="GreA transcript cleavage protein, N-terminal domain"/>
    <property type="match status" value="1"/>
</dbReference>
<evidence type="ECO:0000256" key="10">
    <source>
        <dbReference type="SAM" id="MobiDB-lite"/>
    </source>
</evidence>
<keyword evidence="3 8" id="KW-0805">Transcription regulation</keyword>
<evidence type="ECO:0000256" key="9">
    <source>
        <dbReference type="RuleBase" id="RU000556"/>
    </source>
</evidence>
<keyword evidence="5 8" id="KW-0804">Transcription</keyword>
<name>A0AAN2CAF3_UNVUL</name>
<dbReference type="NCBIfam" id="TIGR01462">
    <property type="entry name" value="greA"/>
    <property type="match status" value="1"/>
</dbReference>
<comment type="function">
    <text evidence="6 8 9">Necessary for efficient RNA polymerase transcription elongation past template-encoded arresting sites. The arresting sites in DNA have the property of trapping a certain fraction of elongating RNA polymerases that pass through, resulting in locked ternary complexes. Cleavage of the nascent transcript by cleavage factors such as GreA or GreB allows the resumption of elongation from the new 3'terminus. GreA releases sequences of 2 to 3 nucleotides.</text>
</comment>
<feature type="domain" description="Transcription elongation factor GreA/GreB C-terminal" evidence="11">
    <location>
        <begin position="77"/>
        <end position="150"/>
    </location>
</feature>
<keyword evidence="4 8" id="KW-0238">DNA-binding</keyword>
<keyword evidence="14" id="KW-1185">Reference proteome</keyword>
<keyword evidence="13" id="KW-0648">Protein biosynthesis</keyword>
<comment type="similarity">
    <text evidence="1 8 9">Belongs to the GreA/GreB family.</text>
</comment>
<evidence type="ECO:0000313" key="14">
    <source>
        <dbReference type="Proteomes" id="UP001317532"/>
    </source>
</evidence>
<keyword evidence="13" id="KW-0251">Elongation factor</keyword>
<dbReference type="KEGG" id="vab:WPS_28810"/>
<reference evidence="13 14" key="1">
    <citation type="journal article" date="2022" name="ISME Commun">
        <title>Vulcanimicrobium alpinus gen. nov. sp. nov., the first cultivated representative of the candidate phylum 'Eremiobacterota', is a metabolically versatile aerobic anoxygenic phototroph.</title>
        <authorList>
            <person name="Yabe S."/>
            <person name="Muto K."/>
            <person name="Abe K."/>
            <person name="Yokota A."/>
            <person name="Staudigel H."/>
            <person name="Tebo B.M."/>
        </authorList>
    </citation>
    <scope>NUCLEOTIDE SEQUENCE [LARGE SCALE GENOMIC DNA]</scope>
    <source>
        <strain evidence="13 14">WC8-2</strain>
    </source>
</reference>
<dbReference type="GO" id="GO:0003677">
    <property type="term" value="F:DNA binding"/>
    <property type="evidence" value="ECO:0007669"/>
    <property type="project" value="UniProtKB-UniRule"/>
</dbReference>
<evidence type="ECO:0000256" key="1">
    <source>
        <dbReference type="ARBA" id="ARBA00008213"/>
    </source>
</evidence>
<dbReference type="Pfam" id="PF03449">
    <property type="entry name" value="GreA_GreB_N"/>
    <property type="match status" value="1"/>
</dbReference>
<evidence type="ECO:0000256" key="2">
    <source>
        <dbReference type="ARBA" id="ARBA00013729"/>
    </source>
</evidence>
<dbReference type="Gene3D" id="1.10.287.180">
    <property type="entry name" value="Transcription elongation factor, GreA/GreB, N-terminal domain"/>
    <property type="match status" value="1"/>
</dbReference>
<evidence type="ECO:0000259" key="12">
    <source>
        <dbReference type="Pfam" id="PF03449"/>
    </source>
</evidence>
<dbReference type="InterPro" id="IPR001437">
    <property type="entry name" value="Tscrpt_elong_fac_GreA/B_C"/>
</dbReference>
<dbReference type="PROSITE" id="PS00829">
    <property type="entry name" value="GREAB_1"/>
    <property type="match status" value="1"/>
</dbReference>
<dbReference type="InterPro" id="IPR036805">
    <property type="entry name" value="Tscrpt_elong_fac_GreA/B_N_sf"/>
</dbReference>
<evidence type="ECO:0000256" key="7">
    <source>
        <dbReference type="ARBA" id="ARBA00030776"/>
    </source>
</evidence>
<dbReference type="GO" id="GO:0070063">
    <property type="term" value="F:RNA polymerase binding"/>
    <property type="evidence" value="ECO:0007669"/>
    <property type="project" value="InterPro"/>
</dbReference>
<accession>A0AAN2CAF3</accession>
<dbReference type="FunFam" id="1.10.287.180:FF:000001">
    <property type="entry name" value="Transcription elongation factor GreA"/>
    <property type="match status" value="1"/>
</dbReference>
<protein>
    <recommendedName>
        <fullName evidence="2 8">Transcription elongation factor GreA</fullName>
    </recommendedName>
    <alternativeName>
        <fullName evidence="7 8">Transcript cleavage factor GreA</fullName>
    </alternativeName>
</protein>
<dbReference type="InterPro" id="IPR022691">
    <property type="entry name" value="Tscrpt_elong_fac_GreA/B_N"/>
</dbReference>
<dbReference type="FunFam" id="3.10.50.30:FF:000001">
    <property type="entry name" value="Transcription elongation factor GreA"/>
    <property type="match status" value="1"/>
</dbReference>
<dbReference type="GO" id="GO:0006354">
    <property type="term" value="P:DNA-templated transcription elongation"/>
    <property type="evidence" value="ECO:0007669"/>
    <property type="project" value="TreeGrafter"/>
</dbReference>